<dbReference type="InterPro" id="IPR036291">
    <property type="entry name" value="NAD(P)-bd_dom_sf"/>
</dbReference>
<keyword evidence="7" id="KW-1185">Reference proteome</keyword>
<reference evidence="6 7" key="1">
    <citation type="journal article" date="2018" name="Front. Microbiol.">
        <title>Prospects for Fungal Bioremediation of Acidic Radioactive Waste Sites: Characterization and Genome Sequence of Rhodotorula taiwanensis MD1149.</title>
        <authorList>
            <person name="Tkavc R."/>
            <person name="Matrosova V.Y."/>
            <person name="Grichenko O.E."/>
            <person name="Gostincar C."/>
            <person name="Volpe R.P."/>
            <person name="Klimenkova P."/>
            <person name="Gaidamakova E.K."/>
            <person name="Zhou C.E."/>
            <person name="Stewart B.J."/>
            <person name="Lyman M.G."/>
            <person name="Malfatti S.A."/>
            <person name="Rubinfeld B."/>
            <person name="Courtot M."/>
            <person name="Singh J."/>
            <person name="Dalgard C.L."/>
            <person name="Hamilton T."/>
            <person name="Frey K.G."/>
            <person name="Gunde-Cimerman N."/>
            <person name="Dugan L."/>
            <person name="Daly M.J."/>
        </authorList>
    </citation>
    <scope>NUCLEOTIDE SEQUENCE [LARGE SCALE GENOMIC DNA]</scope>
    <source>
        <strain evidence="6 7">MD1149</strain>
    </source>
</reference>
<dbReference type="EMBL" id="PJQD01000023">
    <property type="protein sequence ID" value="POY74682.1"/>
    <property type="molecule type" value="Genomic_DNA"/>
</dbReference>
<dbReference type="InterPro" id="IPR020904">
    <property type="entry name" value="Sc_DH/Rdtase_CS"/>
</dbReference>
<dbReference type="AlphaFoldDB" id="A0A2S5BD38"/>
<comment type="caution">
    <text evidence="6">The sequence shown here is derived from an EMBL/GenBank/DDBJ whole genome shotgun (WGS) entry which is preliminary data.</text>
</comment>
<evidence type="ECO:0000256" key="2">
    <source>
        <dbReference type="ARBA" id="ARBA00022857"/>
    </source>
</evidence>
<dbReference type="PROSITE" id="PS00061">
    <property type="entry name" value="ADH_SHORT"/>
    <property type="match status" value="1"/>
</dbReference>
<feature type="compositionally biased region" description="Polar residues" evidence="4">
    <location>
        <begin position="1"/>
        <end position="18"/>
    </location>
</feature>
<dbReference type="SMART" id="SM00822">
    <property type="entry name" value="PKS_KR"/>
    <property type="match status" value="1"/>
</dbReference>
<dbReference type="PANTHER" id="PTHR43008:SF9">
    <property type="entry name" value="OXIDOREDUCTASE"/>
    <property type="match status" value="1"/>
</dbReference>
<dbReference type="GO" id="GO:0050664">
    <property type="term" value="F:oxidoreductase activity, acting on NAD(P)H, oxygen as acceptor"/>
    <property type="evidence" value="ECO:0007669"/>
    <property type="project" value="TreeGrafter"/>
</dbReference>
<keyword evidence="3" id="KW-0560">Oxidoreductase</keyword>
<name>A0A2S5BD38_9BASI</name>
<dbReference type="InterPro" id="IPR057326">
    <property type="entry name" value="KR_dom"/>
</dbReference>
<evidence type="ECO:0000313" key="6">
    <source>
        <dbReference type="EMBL" id="POY74682.1"/>
    </source>
</evidence>
<dbReference type="GO" id="GO:0016616">
    <property type="term" value="F:oxidoreductase activity, acting on the CH-OH group of donors, NAD or NADP as acceptor"/>
    <property type="evidence" value="ECO:0007669"/>
    <property type="project" value="UniProtKB-ARBA"/>
</dbReference>
<comment type="similarity">
    <text evidence="1">Belongs to the short-chain dehydrogenases/reductases (SDR) family.</text>
</comment>
<sequence length="313" mass="32982">MNPSSRAPPHTQDTQDSSMLVHDVGSDTALPNGHLPERDSAPAARSSAASLFSLAGTTTIVTGGGRGIGQALAKGIAETGGSVACLDILAEPSNGEGEWDAIKKAAAKHGVTASYHVCDITNEERMLETFAEIERTSKGVVRGVVAGAGVQQMVPAIDYPMDGFRRIMEINVAGAFVTAKTSAKFWRDRGIKGSLVMIASMSGEIANRGLTCTAYNSSKAAVHQMCRSLAQEWGPDYGVRINTLSPGYIRTAMTDALLKEKPDLEETWMRGAMLQRLGAPEDLVGPTVFLLSDASAWMTGSDVRVDGGHTASA</sequence>
<dbReference type="SUPFAM" id="SSF51735">
    <property type="entry name" value="NAD(P)-binding Rossmann-fold domains"/>
    <property type="match status" value="1"/>
</dbReference>
<protein>
    <recommendedName>
        <fullName evidence="5">Ketoreductase domain-containing protein</fullName>
    </recommendedName>
</protein>
<dbReference type="Gene3D" id="3.40.50.720">
    <property type="entry name" value="NAD(P)-binding Rossmann-like Domain"/>
    <property type="match status" value="1"/>
</dbReference>
<dbReference type="FunFam" id="3.40.50.720:FF:000245">
    <property type="entry name" value="Short chain dehydrogenase, putative"/>
    <property type="match status" value="1"/>
</dbReference>
<dbReference type="STRING" id="741276.A0A2S5BD38"/>
<evidence type="ECO:0000313" key="7">
    <source>
        <dbReference type="Proteomes" id="UP000237144"/>
    </source>
</evidence>
<dbReference type="PRINTS" id="PR00081">
    <property type="entry name" value="GDHRDH"/>
</dbReference>
<dbReference type="PANTHER" id="PTHR43008">
    <property type="entry name" value="BENZIL REDUCTASE"/>
    <property type="match status" value="1"/>
</dbReference>
<feature type="domain" description="Ketoreductase" evidence="5">
    <location>
        <begin position="57"/>
        <end position="247"/>
    </location>
</feature>
<evidence type="ECO:0000256" key="3">
    <source>
        <dbReference type="ARBA" id="ARBA00023002"/>
    </source>
</evidence>
<evidence type="ECO:0000259" key="5">
    <source>
        <dbReference type="SMART" id="SM00822"/>
    </source>
</evidence>
<organism evidence="6 7">
    <name type="scientific">Rhodotorula taiwanensis</name>
    <dbReference type="NCBI Taxonomy" id="741276"/>
    <lineage>
        <taxon>Eukaryota</taxon>
        <taxon>Fungi</taxon>
        <taxon>Dikarya</taxon>
        <taxon>Basidiomycota</taxon>
        <taxon>Pucciniomycotina</taxon>
        <taxon>Microbotryomycetes</taxon>
        <taxon>Sporidiobolales</taxon>
        <taxon>Sporidiobolaceae</taxon>
        <taxon>Rhodotorula</taxon>
    </lineage>
</organism>
<evidence type="ECO:0000256" key="4">
    <source>
        <dbReference type="SAM" id="MobiDB-lite"/>
    </source>
</evidence>
<dbReference type="Proteomes" id="UP000237144">
    <property type="component" value="Unassembled WGS sequence"/>
</dbReference>
<accession>A0A2S5BD38</accession>
<gene>
    <name evidence="6" type="ORF">BMF94_2444</name>
</gene>
<dbReference type="Pfam" id="PF13561">
    <property type="entry name" value="adh_short_C2"/>
    <property type="match status" value="1"/>
</dbReference>
<dbReference type="OrthoDB" id="1888931at2759"/>
<dbReference type="InterPro" id="IPR002347">
    <property type="entry name" value="SDR_fam"/>
</dbReference>
<proteinExistence type="inferred from homology"/>
<feature type="region of interest" description="Disordered" evidence="4">
    <location>
        <begin position="1"/>
        <end position="44"/>
    </location>
</feature>
<keyword evidence="2" id="KW-0521">NADP</keyword>
<evidence type="ECO:0000256" key="1">
    <source>
        <dbReference type="ARBA" id="ARBA00006484"/>
    </source>
</evidence>